<accession>A0A9Q6MW81</accession>
<evidence type="ECO:0000256" key="2">
    <source>
        <dbReference type="PROSITE-ProRule" id="PRU00335"/>
    </source>
</evidence>
<dbReference type="PANTHER" id="PTHR43479:SF11">
    <property type="entry name" value="ACREF_ENVCD OPERON REPRESSOR-RELATED"/>
    <property type="match status" value="1"/>
</dbReference>
<dbReference type="GO" id="GO:0003677">
    <property type="term" value="F:DNA binding"/>
    <property type="evidence" value="ECO:0007669"/>
    <property type="project" value="UniProtKB-UniRule"/>
</dbReference>
<feature type="domain" description="HTH tetR-type" evidence="3">
    <location>
        <begin position="6"/>
        <end position="66"/>
    </location>
</feature>
<evidence type="ECO:0000256" key="1">
    <source>
        <dbReference type="ARBA" id="ARBA00023125"/>
    </source>
</evidence>
<organism evidence="4 5">
    <name type="scientific">Staphylococcus succinus</name>
    <dbReference type="NCBI Taxonomy" id="61015"/>
    <lineage>
        <taxon>Bacteria</taxon>
        <taxon>Bacillati</taxon>
        <taxon>Bacillota</taxon>
        <taxon>Bacilli</taxon>
        <taxon>Bacillales</taxon>
        <taxon>Staphylococcaceae</taxon>
        <taxon>Staphylococcus</taxon>
    </lineage>
</organism>
<dbReference type="PANTHER" id="PTHR43479">
    <property type="entry name" value="ACREF/ENVCD OPERON REPRESSOR-RELATED"/>
    <property type="match status" value="1"/>
</dbReference>
<keyword evidence="1 2" id="KW-0238">DNA-binding</keyword>
<dbReference type="SUPFAM" id="SSF46689">
    <property type="entry name" value="Homeodomain-like"/>
    <property type="match status" value="1"/>
</dbReference>
<dbReference type="InterPro" id="IPR050624">
    <property type="entry name" value="HTH-type_Tx_Regulator"/>
</dbReference>
<dbReference type="Pfam" id="PF00440">
    <property type="entry name" value="TetR_N"/>
    <property type="match status" value="1"/>
</dbReference>
<dbReference type="Gene3D" id="1.10.357.10">
    <property type="entry name" value="Tetracycline Repressor, domain 2"/>
    <property type="match status" value="1"/>
</dbReference>
<dbReference type="InterPro" id="IPR039532">
    <property type="entry name" value="TetR_C_Firmicutes"/>
</dbReference>
<evidence type="ECO:0000313" key="4">
    <source>
        <dbReference type="EMBL" id="PTI77350.1"/>
    </source>
</evidence>
<dbReference type="Proteomes" id="UP000241960">
    <property type="component" value="Unassembled WGS sequence"/>
</dbReference>
<dbReference type="Pfam" id="PF14278">
    <property type="entry name" value="TetR_C_8"/>
    <property type="match status" value="1"/>
</dbReference>
<dbReference type="RefSeq" id="WP_107544763.1">
    <property type="nucleotide sequence ID" value="NZ_CP195802.1"/>
</dbReference>
<name>A0A9Q6MW81_9STAP</name>
<dbReference type="AlphaFoldDB" id="A0A9Q6MW81"/>
<comment type="caution">
    <text evidence="4">The sequence shown here is derived from an EMBL/GenBank/DDBJ whole genome shotgun (WGS) entry which is preliminary data.</text>
</comment>
<evidence type="ECO:0000259" key="3">
    <source>
        <dbReference type="PROSITE" id="PS50977"/>
    </source>
</evidence>
<sequence length="173" mass="20277">MDKRQEKSRQLIIETFIQLMQEKDVAKISMKDIAEFANINRGTIYLNFIDKYDILNHAIDFIMAEAIEKCEHYMYAIEDGKEGIREILVAIDKQYDLLKKLIQKSDLNILKQTLSEKFMKSIKQKDSEIMTQFLGSATVGVIVWWIEQSRPCSIDELSNELWRLLAPHIESFL</sequence>
<dbReference type="EMBL" id="PZFQ01000003">
    <property type="protein sequence ID" value="PTI77350.1"/>
    <property type="molecule type" value="Genomic_DNA"/>
</dbReference>
<gene>
    <name evidence="4" type="ORF">BU058_01265</name>
</gene>
<dbReference type="InterPro" id="IPR001647">
    <property type="entry name" value="HTH_TetR"/>
</dbReference>
<reference evidence="4 5" key="1">
    <citation type="journal article" date="2016" name="Front. Microbiol.">
        <title>Comprehensive Phylogenetic Analysis of Bovine Non-aureus Staphylococci Species Based on Whole-Genome Sequencing.</title>
        <authorList>
            <person name="Naushad S."/>
            <person name="Barkema H.W."/>
            <person name="Luby C."/>
            <person name="Condas L.A."/>
            <person name="Nobrega D.B."/>
            <person name="Carson D.A."/>
            <person name="De Buck J."/>
        </authorList>
    </citation>
    <scope>NUCLEOTIDE SEQUENCE [LARGE SCALE GENOMIC DNA]</scope>
    <source>
        <strain evidence="4 5">SNUC 1231</strain>
    </source>
</reference>
<evidence type="ECO:0000313" key="5">
    <source>
        <dbReference type="Proteomes" id="UP000241960"/>
    </source>
</evidence>
<dbReference type="PROSITE" id="PS50977">
    <property type="entry name" value="HTH_TETR_2"/>
    <property type="match status" value="1"/>
</dbReference>
<dbReference type="InterPro" id="IPR009057">
    <property type="entry name" value="Homeodomain-like_sf"/>
</dbReference>
<feature type="DNA-binding region" description="H-T-H motif" evidence="2">
    <location>
        <begin position="29"/>
        <end position="48"/>
    </location>
</feature>
<proteinExistence type="predicted"/>
<protein>
    <submittedName>
        <fullName evidence="4">TetR family transcriptional regulator</fullName>
    </submittedName>
</protein>